<evidence type="ECO:0000313" key="5">
    <source>
        <dbReference type="Proteomes" id="UP000029120"/>
    </source>
</evidence>
<dbReference type="AlphaFoldDB" id="A0A087GLP4"/>
<evidence type="ECO:0008006" key="6">
    <source>
        <dbReference type="Google" id="ProtNLM"/>
    </source>
</evidence>
<dbReference type="Pfam" id="PF14571">
    <property type="entry name" value="Di19_C"/>
    <property type="match status" value="1"/>
</dbReference>
<keyword evidence="5" id="KW-1185">Reference proteome</keyword>
<accession>A0A087GLP4</accession>
<dbReference type="OrthoDB" id="6270329at2759"/>
<dbReference type="Pfam" id="PF05605">
    <property type="entry name" value="zf-Di19"/>
    <property type="match status" value="1"/>
</dbReference>
<protein>
    <recommendedName>
        <fullName evidence="6">Drought induced 19 protein type zinc-binding domain-containing protein</fullName>
    </recommendedName>
</protein>
<evidence type="ECO:0000259" key="3">
    <source>
        <dbReference type="Pfam" id="PF14571"/>
    </source>
</evidence>
<dbReference type="eggNOG" id="ENOG502SN10">
    <property type="taxonomic scope" value="Eukaryota"/>
</dbReference>
<dbReference type="PANTHER" id="PTHR31875:SF43">
    <property type="entry name" value="PROTEIN DEHYDRATION-INDUCED 19 HOMOLOG 5"/>
    <property type="match status" value="1"/>
</dbReference>
<sequence>MEELGISRFDSSKKYRLEELIKFQSGSCVEFEDDVEGDDDDDDDDDMVVDYSCPFCSDDYDLVGLCRHIDDEHQLDANNGICPVCSRRVKMHMVDHITTQHRDVLKLEQKQRLYKDESNSSWSPGTKTYLQTLINEPLLRNHTSKSVPDSLLSFIYNPPSLNDSKLLLPDLSTSMEENSSIKAPAEKDGKSLSPLSDTELLEKAKKREFVQGLISSAIFDHIDNF</sequence>
<dbReference type="InterPro" id="IPR033347">
    <property type="entry name" value="Di19"/>
</dbReference>
<evidence type="ECO:0000313" key="4">
    <source>
        <dbReference type="EMBL" id="KFK30796.1"/>
    </source>
</evidence>
<dbReference type="Proteomes" id="UP000029120">
    <property type="component" value="Chromosome 6"/>
</dbReference>
<dbReference type="Gramene" id="KFK30796">
    <property type="protein sequence ID" value="KFK30796"/>
    <property type="gene ID" value="AALP_AA6G027100"/>
</dbReference>
<comment type="similarity">
    <text evidence="1">Belongs to the Di19 family.</text>
</comment>
<dbReference type="PANTHER" id="PTHR31875">
    <property type="entry name" value="PROTEIN DEHYDRATION-INDUCED 19"/>
    <property type="match status" value="1"/>
</dbReference>
<reference evidence="5" key="1">
    <citation type="journal article" date="2015" name="Nat. Plants">
        <title>Genome expansion of Arabis alpina linked with retrotransposition and reduced symmetric DNA methylation.</title>
        <authorList>
            <person name="Willing E.M."/>
            <person name="Rawat V."/>
            <person name="Mandakova T."/>
            <person name="Maumus F."/>
            <person name="James G.V."/>
            <person name="Nordstroem K.J."/>
            <person name="Becker C."/>
            <person name="Warthmann N."/>
            <person name="Chica C."/>
            <person name="Szarzynska B."/>
            <person name="Zytnicki M."/>
            <person name="Albani M.C."/>
            <person name="Kiefer C."/>
            <person name="Bergonzi S."/>
            <person name="Castaings L."/>
            <person name="Mateos J.L."/>
            <person name="Berns M.C."/>
            <person name="Bujdoso N."/>
            <person name="Piofczyk T."/>
            <person name="de Lorenzo L."/>
            <person name="Barrero-Sicilia C."/>
            <person name="Mateos I."/>
            <person name="Piednoel M."/>
            <person name="Hagmann J."/>
            <person name="Chen-Min-Tao R."/>
            <person name="Iglesias-Fernandez R."/>
            <person name="Schuster S.C."/>
            <person name="Alonso-Blanco C."/>
            <person name="Roudier F."/>
            <person name="Carbonero P."/>
            <person name="Paz-Ares J."/>
            <person name="Davis S.J."/>
            <person name="Pecinka A."/>
            <person name="Quesneville H."/>
            <person name="Colot V."/>
            <person name="Lysak M.A."/>
            <person name="Weigel D."/>
            <person name="Coupland G."/>
            <person name="Schneeberger K."/>
        </authorList>
    </citation>
    <scope>NUCLEOTIDE SEQUENCE [LARGE SCALE GENOMIC DNA]</scope>
    <source>
        <strain evidence="5">cv. Pajares</strain>
    </source>
</reference>
<feature type="domain" description="Di19 zinc-binding" evidence="2">
    <location>
        <begin position="50"/>
        <end position="102"/>
    </location>
</feature>
<organism evidence="4 5">
    <name type="scientific">Arabis alpina</name>
    <name type="common">Alpine rock-cress</name>
    <dbReference type="NCBI Taxonomy" id="50452"/>
    <lineage>
        <taxon>Eukaryota</taxon>
        <taxon>Viridiplantae</taxon>
        <taxon>Streptophyta</taxon>
        <taxon>Embryophyta</taxon>
        <taxon>Tracheophyta</taxon>
        <taxon>Spermatophyta</taxon>
        <taxon>Magnoliopsida</taxon>
        <taxon>eudicotyledons</taxon>
        <taxon>Gunneridae</taxon>
        <taxon>Pentapetalae</taxon>
        <taxon>rosids</taxon>
        <taxon>malvids</taxon>
        <taxon>Brassicales</taxon>
        <taxon>Brassicaceae</taxon>
        <taxon>Arabideae</taxon>
        <taxon>Arabis</taxon>
    </lineage>
</organism>
<proteinExistence type="inferred from homology"/>
<dbReference type="EMBL" id="CM002874">
    <property type="protein sequence ID" value="KFK30796.1"/>
    <property type="molecule type" value="Genomic_DNA"/>
</dbReference>
<dbReference type="InterPro" id="IPR008598">
    <property type="entry name" value="Di19_Zn-bd"/>
</dbReference>
<feature type="domain" description="Di19 C-terminal" evidence="3">
    <location>
        <begin position="129"/>
        <end position="218"/>
    </location>
</feature>
<gene>
    <name evidence="4" type="ordered locus">AALP_Aa6g027100</name>
</gene>
<dbReference type="OMA" id="CRHIDDE"/>
<name>A0A087GLP4_ARAAL</name>
<evidence type="ECO:0000259" key="2">
    <source>
        <dbReference type="Pfam" id="PF05605"/>
    </source>
</evidence>
<dbReference type="InterPro" id="IPR027935">
    <property type="entry name" value="Di19_C"/>
</dbReference>
<evidence type="ECO:0000256" key="1">
    <source>
        <dbReference type="ARBA" id="ARBA00007109"/>
    </source>
</evidence>